<feature type="domain" description="UBC core" evidence="15">
    <location>
        <begin position="27"/>
        <end position="177"/>
    </location>
</feature>
<evidence type="ECO:0000313" key="16">
    <source>
        <dbReference type="RefSeq" id="XP_033768048.1"/>
    </source>
</evidence>
<evidence type="ECO:0000256" key="1">
    <source>
        <dbReference type="ARBA" id="ARBA00005032"/>
    </source>
</evidence>
<gene>
    <name evidence="16" type="primary">UBC12</name>
    <name evidence="16" type="ORF">SPAR_L03240</name>
</gene>
<dbReference type="GO" id="GO:0061654">
    <property type="term" value="F:NEDD8 conjugating enzyme activity"/>
    <property type="evidence" value="ECO:0007669"/>
    <property type="project" value="UniProtKB-EC"/>
</dbReference>
<dbReference type="PROSITE" id="PS50127">
    <property type="entry name" value="UBC_2"/>
    <property type="match status" value="1"/>
</dbReference>
<evidence type="ECO:0000259" key="15">
    <source>
        <dbReference type="PROSITE" id="PS50127"/>
    </source>
</evidence>
<keyword evidence="2" id="KW-0808">Transferase</keyword>
<evidence type="ECO:0000256" key="8">
    <source>
        <dbReference type="ARBA" id="ARBA00044084"/>
    </source>
</evidence>
<evidence type="ECO:0000256" key="9">
    <source>
        <dbReference type="ARBA" id="ARBA00044092"/>
    </source>
</evidence>
<evidence type="ECO:0000256" key="10">
    <source>
        <dbReference type="ARBA" id="ARBA00044279"/>
    </source>
</evidence>
<feature type="compositionally biased region" description="Basic residues" evidence="14">
    <location>
        <begin position="1"/>
        <end position="10"/>
    </location>
</feature>
<proteinExistence type="inferred from homology"/>
<comment type="catalytic activity">
    <reaction evidence="6">
        <text>[E1 NEDD8-activating enzyme]-S-[NEDD8 protein]-yl-L-cysteine + [E2 NEDD8-conjugating enzyme]-L-cysteine = [E1 NEDD8-activating enzyme]-L-cysteine + [E2 NEDD8-conjugating enzyme]-S-[NEDD8-protein]-yl-L-cysteine.</text>
        <dbReference type="EC" id="2.3.2.34"/>
    </reaction>
</comment>
<dbReference type="InterPro" id="IPR000608">
    <property type="entry name" value="UBC"/>
</dbReference>
<dbReference type="InterPro" id="IPR016135">
    <property type="entry name" value="UBQ-conjugating_enzyme/RWD"/>
</dbReference>
<dbReference type="GO" id="GO:0005524">
    <property type="term" value="F:ATP binding"/>
    <property type="evidence" value="ECO:0007669"/>
    <property type="project" value="UniProtKB-UniRule"/>
</dbReference>
<evidence type="ECO:0000256" key="13">
    <source>
        <dbReference type="RuleBase" id="RU362109"/>
    </source>
</evidence>
<dbReference type="GeneID" id="54632417"/>
<dbReference type="InterPro" id="IPR023313">
    <property type="entry name" value="UBQ-conjugating_AS"/>
</dbReference>
<dbReference type="FunFam" id="3.10.110.10:FF:000005">
    <property type="entry name" value="NEDD8-conjugating enzyme Ubc12"/>
    <property type="match status" value="1"/>
</dbReference>
<comment type="similarity">
    <text evidence="13">Belongs to the ubiquitin-conjugating enzyme family.</text>
</comment>
<accession>A0A8B8UWE7</accession>
<reference evidence="16" key="4">
    <citation type="submission" date="2025-08" db="UniProtKB">
        <authorList>
            <consortium name="RefSeq"/>
        </authorList>
    </citation>
    <scope>IDENTIFICATION</scope>
    <source>
        <strain evidence="16">CBS432</strain>
    </source>
</reference>
<evidence type="ECO:0000256" key="5">
    <source>
        <dbReference type="ARBA" id="ARBA00022840"/>
    </source>
</evidence>
<keyword evidence="3 13" id="KW-0547">Nucleotide-binding</keyword>
<dbReference type="Gene3D" id="3.10.110.10">
    <property type="entry name" value="Ubiquitin Conjugating Enzyme"/>
    <property type="match status" value="1"/>
</dbReference>
<organism evidence="16">
    <name type="scientific">Saccharomyces paradoxus</name>
    <name type="common">Yeast</name>
    <name type="synonym">Saccharomyces douglasii</name>
    <dbReference type="NCBI Taxonomy" id="27291"/>
    <lineage>
        <taxon>Eukaryota</taxon>
        <taxon>Fungi</taxon>
        <taxon>Dikarya</taxon>
        <taxon>Ascomycota</taxon>
        <taxon>Saccharomycotina</taxon>
        <taxon>Saccharomycetes</taxon>
        <taxon>Saccharomycetales</taxon>
        <taxon>Saccharomycetaceae</taxon>
        <taxon>Saccharomyces</taxon>
    </lineage>
</organism>
<dbReference type="Pfam" id="PF00179">
    <property type="entry name" value="UQ_con"/>
    <property type="match status" value="1"/>
</dbReference>
<keyword evidence="5 13" id="KW-0067">ATP-binding</keyword>
<comment type="pathway">
    <text evidence="1">Protein modification; protein neddylation.</text>
</comment>
<protein>
    <recommendedName>
        <fullName evidence="9">NEDD8-conjugating enzyme UBC12</fullName>
        <ecNumber evidence="7">2.3.2.34</ecNumber>
    </recommendedName>
    <alternativeName>
        <fullName evidence="8">NEDD8-conjugating enzyme Ubc12</fullName>
    </alternativeName>
    <alternativeName>
        <fullName evidence="10">RUB1-conjugating enzyme</fullName>
    </alternativeName>
    <alternativeName>
        <fullName evidence="11">Ubiquitin carrier protein 12</fullName>
    </alternativeName>
</protein>
<evidence type="ECO:0000256" key="14">
    <source>
        <dbReference type="SAM" id="MobiDB-lite"/>
    </source>
</evidence>
<dbReference type="OrthoDB" id="10249039at2759"/>
<feature type="region of interest" description="Disordered" evidence="14">
    <location>
        <begin position="1"/>
        <end position="22"/>
    </location>
</feature>
<sequence>MLKLRQLQKKMQKENENSTPVQPHFSAARIRLKRDLDSLDLPPTVTLNVITSPDSTDRTQSPKLEIIVSPDEGYYNHGSINFNLDFNEVYPIEPPKVACLKKIFHPNIDLKGNVCLNILREDWSPALDLQSIITGLLFLFLEPNPNDPLNNDAAKLLCEGEKEFAEAVRLAMSGGSVDHVKYDDIVSHEVKPSVIFG</sequence>
<evidence type="ECO:0000256" key="3">
    <source>
        <dbReference type="ARBA" id="ARBA00022741"/>
    </source>
</evidence>
<evidence type="ECO:0000256" key="12">
    <source>
        <dbReference type="PROSITE-ProRule" id="PRU10133"/>
    </source>
</evidence>
<dbReference type="InterPro" id="IPR050113">
    <property type="entry name" value="Ub_conjugating_enzyme"/>
</dbReference>
<evidence type="ECO:0000256" key="7">
    <source>
        <dbReference type="ARBA" id="ARBA00044047"/>
    </source>
</evidence>
<dbReference type="EC" id="2.3.2.34" evidence="7"/>
<dbReference type="AlphaFoldDB" id="A0A8B8UWE7"/>
<name>A0A8B8UWE7_SACPA</name>
<dbReference type="RefSeq" id="XP_033768048.1">
    <property type="nucleotide sequence ID" value="XM_033912157.1"/>
</dbReference>
<dbReference type="CDD" id="cd23794">
    <property type="entry name" value="UBCc_UBE2F_UBE2M"/>
    <property type="match status" value="1"/>
</dbReference>
<evidence type="ECO:0000256" key="6">
    <source>
        <dbReference type="ARBA" id="ARBA00043698"/>
    </source>
</evidence>
<reference evidence="16" key="2">
    <citation type="submission" date="2020-01" db="EMBL/GenBank/DDBJ databases">
        <title>Population-level Yeast Reference Genomes.</title>
        <authorList>
            <person name="Yue J.-X."/>
        </authorList>
    </citation>
    <scope>NUCLEOTIDE SEQUENCE</scope>
    <source>
        <strain evidence="16">CBS432</strain>
    </source>
</reference>
<dbReference type="SUPFAM" id="SSF54495">
    <property type="entry name" value="UBC-like"/>
    <property type="match status" value="1"/>
</dbReference>
<dbReference type="PROSITE" id="PS00183">
    <property type="entry name" value="UBC_1"/>
    <property type="match status" value="1"/>
</dbReference>
<evidence type="ECO:0000256" key="2">
    <source>
        <dbReference type="ARBA" id="ARBA00022679"/>
    </source>
</evidence>
<reference evidence="16" key="1">
    <citation type="journal article" date="2017" name="Nat. Genet.">
        <title>Contrasting evolutionary genome dynamics between domesticated and wild yeasts.</title>
        <authorList>
            <person name="Yue J.X."/>
            <person name="Li J."/>
            <person name="Aigrain L."/>
            <person name="Hallin J."/>
            <person name="Persson K."/>
            <person name="Oliver K."/>
            <person name="Bergstrom A."/>
            <person name="Coupland P."/>
            <person name="Warringer J."/>
            <person name="Lagomarsino M.C."/>
            <person name="Fischer G."/>
            <person name="Durbin R."/>
            <person name="Liti G."/>
        </authorList>
    </citation>
    <scope>NUCLEOTIDE SEQUENCE</scope>
    <source>
        <strain evidence="16">CBS432</strain>
    </source>
</reference>
<evidence type="ECO:0000256" key="11">
    <source>
        <dbReference type="ARBA" id="ARBA00044315"/>
    </source>
</evidence>
<dbReference type="KEGG" id="spao:SPAR_L03240"/>
<keyword evidence="4 13" id="KW-0833">Ubl conjugation pathway</keyword>
<reference evidence="16" key="3">
    <citation type="submission" date="2025-07" db="EMBL/GenBank/DDBJ databases">
        <authorList>
            <consortium name="NCBI Genome Project"/>
        </authorList>
    </citation>
    <scope>NUCLEOTIDE SEQUENCE</scope>
    <source>
        <strain evidence="16">CBS432</strain>
    </source>
</reference>
<evidence type="ECO:0000256" key="4">
    <source>
        <dbReference type="ARBA" id="ARBA00022786"/>
    </source>
</evidence>
<dbReference type="VEuPathDB" id="FungiDB:SPAR_L03240"/>
<feature type="active site" description="Glycyl thioester intermediate" evidence="12">
    <location>
        <position position="115"/>
    </location>
</feature>
<dbReference type="PANTHER" id="PTHR24067">
    <property type="entry name" value="UBIQUITIN-CONJUGATING ENZYME E2"/>
    <property type="match status" value="1"/>
</dbReference>
<dbReference type="SMART" id="SM00212">
    <property type="entry name" value="UBCc"/>
    <property type="match status" value="1"/>
</dbReference>